<dbReference type="EMBL" id="AXCN02001035">
    <property type="status" value="NOT_ANNOTATED_CDS"/>
    <property type="molecule type" value="Genomic_DNA"/>
</dbReference>
<protein>
    <recommendedName>
        <fullName evidence="4">Ig-like domain-containing protein</fullName>
    </recommendedName>
</protein>
<evidence type="ECO:0000313" key="3">
    <source>
        <dbReference type="Proteomes" id="UP000075886"/>
    </source>
</evidence>
<evidence type="ECO:0000313" key="2">
    <source>
        <dbReference type="EnsemblMetazoa" id="AFAF009473-PA"/>
    </source>
</evidence>
<reference evidence="3" key="1">
    <citation type="submission" date="2014-01" db="EMBL/GenBank/DDBJ databases">
        <title>The Genome Sequence of Anopheles farauti FAR1 (V2).</title>
        <authorList>
            <consortium name="The Broad Institute Genomics Platform"/>
            <person name="Neafsey D.E."/>
            <person name="Besansky N."/>
            <person name="Howell P."/>
            <person name="Walton C."/>
            <person name="Young S.K."/>
            <person name="Zeng Q."/>
            <person name="Gargeya S."/>
            <person name="Fitzgerald M."/>
            <person name="Haas B."/>
            <person name="Abouelleil A."/>
            <person name="Allen A.W."/>
            <person name="Alvarado L."/>
            <person name="Arachchi H.M."/>
            <person name="Berlin A.M."/>
            <person name="Chapman S.B."/>
            <person name="Gainer-Dewar J."/>
            <person name="Goldberg J."/>
            <person name="Griggs A."/>
            <person name="Gujja S."/>
            <person name="Hansen M."/>
            <person name="Howarth C."/>
            <person name="Imamovic A."/>
            <person name="Ireland A."/>
            <person name="Larimer J."/>
            <person name="McCowan C."/>
            <person name="Murphy C."/>
            <person name="Pearson M."/>
            <person name="Poon T.W."/>
            <person name="Priest M."/>
            <person name="Roberts A."/>
            <person name="Saif S."/>
            <person name="Shea T."/>
            <person name="Sisk P."/>
            <person name="Sykes S."/>
            <person name="Wortman J."/>
            <person name="Nusbaum C."/>
            <person name="Birren B."/>
        </authorList>
    </citation>
    <scope>NUCLEOTIDE SEQUENCE [LARGE SCALE GENOMIC DNA]</scope>
    <source>
        <strain evidence="3">FAR1</strain>
    </source>
</reference>
<dbReference type="VEuPathDB" id="VectorBase:AFAF009473"/>
<dbReference type="EnsemblMetazoa" id="AFAF009473-RA">
    <property type="protein sequence ID" value="AFAF009473-PA"/>
    <property type="gene ID" value="AFAF009473"/>
</dbReference>
<reference evidence="2" key="2">
    <citation type="submission" date="2020-05" db="UniProtKB">
        <authorList>
            <consortium name="EnsemblMetazoa"/>
        </authorList>
    </citation>
    <scope>IDENTIFICATION</scope>
    <source>
        <strain evidence="2">FAR1</strain>
    </source>
</reference>
<accession>A0A182QG43</accession>
<organism evidence="2 3">
    <name type="scientific">Anopheles farauti</name>
    <dbReference type="NCBI Taxonomy" id="69004"/>
    <lineage>
        <taxon>Eukaryota</taxon>
        <taxon>Metazoa</taxon>
        <taxon>Ecdysozoa</taxon>
        <taxon>Arthropoda</taxon>
        <taxon>Hexapoda</taxon>
        <taxon>Insecta</taxon>
        <taxon>Pterygota</taxon>
        <taxon>Neoptera</taxon>
        <taxon>Endopterygota</taxon>
        <taxon>Diptera</taxon>
        <taxon>Nematocera</taxon>
        <taxon>Culicoidea</taxon>
        <taxon>Culicidae</taxon>
        <taxon>Anophelinae</taxon>
        <taxon>Anopheles</taxon>
    </lineage>
</organism>
<keyword evidence="1" id="KW-1133">Transmembrane helix</keyword>
<feature type="transmembrane region" description="Helical" evidence="1">
    <location>
        <begin position="547"/>
        <end position="572"/>
    </location>
</feature>
<evidence type="ECO:0000256" key="1">
    <source>
        <dbReference type="SAM" id="Phobius"/>
    </source>
</evidence>
<evidence type="ECO:0008006" key="4">
    <source>
        <dbReference type="Google" id="ProtNLM"/>
    </source>
</evidence>
<keyword evidence="1" id="KW-0812">Transmembrane</keyword>
<keyword evidence="1" id="KW-0472">Membrane</keyword>
<dbReference type="Proteomes" id="UP000075886">
    <property type="component" value="Unassembled WGS sequence"/>
</dbReference>
<keyword evidence="3" id="KW-1185">Reference proteome</keyword>
<dbReference type="STRING" id="69004.A0A182QG43"/>
<sequence>MCTIHQMRELLYRLIVAAALYLCCWNGSFAFADTIPIFPSGTLSIAEGAGFLAFLNPAGGVELPPVTSAAGQWIHCSVGVDNVQYSLDSDQIHRIGEKTTVERYDPERCGIRVKNVQKSLESKWTLYGTDAHGEGRTGVLELTVLSPKLIDELNVTASGTLSSTTINCPDKDGARYCRILDAEQNVYESCTKSVELTQRLSHFWCHLMFWGAMTERITKINLHVEEDDRDVTATVDETEDHIVLSCQYRQSVSLCRALSEADNRQFLLLDGHLSGRYSAYNTKISKGICSLEIKKPLAPSDVGVWRIYQQLNPTDYTGCVFDVKSRRTSKARTFIRARGTSKAAYQRAELTATSIEIFHDPRSSSPTVTPLSCQVPYAIDYCYLSGPTGSDYAPIRFNRLKSLGLCRFEVTNITTGMWACGVNDLDGAEDQLTYYNVSVYRQPGRTVTDQLTASSGDREQRLLCRTILDLPIDICRFVDPSGEVHGLSDMMKPSAEARYRYHGKGLREGECGLEIVELREKDFGRWKCVIKVRNQEYEIGMEIVEEALSVGAIIGISIGATIALGIIGIFVYRKLNRRYTGPTYTVSSSMTNVSNGSHQS</sequence>
<name>A0A182QG43_9DIPT</name>
<dbReference type="AlphaFoldDB" id="A0A182QG43"/>
<proteinExistence type="predicted"/>